<dbReference type="NCBIfam" id="TIGR00803">
    <property type="entry name" value="nst"/>
    <property type="match status" value="1"/>
</dbReference>
<comment type="caution">
    <text evidence="8">The sequence shown here is derived from an EMBL/GenBank/DDBJ whole genome shotgun (WGS) entry which is preliminary data.</text>
</comment>
<keyword evidence="9" id="KW-1185">Reference proteome</keyword>
<dbReference type="PANTHER" id="PTHR10778">
    <property type="entry name" value="SOLUTE CARRIER FAMILY 35 MEMBER B"/>
    <property type="match status" value="1"/>
</dbReference>
<organism evidence="8 9">
    <name type="scientific">Durusdinium trenchii</name>
    <dbReference type="NCBI Taxonomy" id="1381693"/>
    <lineage>
        <taxon>Eukaryota</taxon>
        <taxon>Sar</taxon>
        <taxon>Alveolata</taxon>
        <taxon>Dinophyceae</taxon>
        <taxon>Suessiales</taxon>
        <taxon>Symbiodiniaceae</taxon>
        <taxon>Durusdinium</taxon>
    </lineage>
</organism>
<evidence type="ECO:0000256" key="1">
    <source>
        <dbReference type="ARBA" id="ARBA00004127"/>
    </source>
</evidence>
<evidence type="ECO:0000256" key="7">
    <source>
        <dbReference type="SAM" id="Phobius"/>
    </source>
</evidence>
<keyword evidence="4 7" id="KW-0812">Transmembrane</keyword>
<feature type="transmembrane region" description="Helical" evidence="7">
    <location>
        <begin position="12"/>
        <end position="32"/>
    </location>
</feature>
<evidence type="ECO:0000256" key="3">
    <source>
        <dbReference type="ARBA" id="ARBA00022597"/>
    </source>
</evidence>
<evidence type="ECO:0000256" key="5">
    <source>
        <dbReference type="ARBA" id="ARBA00022989"/>
    </source>
</evidence>
<accession>A0ABP0REV3</accession>
<comment type="subcellular location">
    <subcellularLocation>
        <location evidence="1">Endomembrane system</location>
        <topology evidence="1">Multi-pass membrane protein</topology>
    </subcellularLocation>
</comment>
<dbReference type="EMBL" id="CAXAMM010041384">
    <property type="protein sequence ID" value="CAK9099121.1"/>
    <property type="molecule type" value="Genomic_DNA"/>
</dbReference>
<keyword evidence="6 7" id="KW-0472">Membrane</keyword>
<evidence type="ECO:0000256" key="4">
    <source>
        <dbReference type="ARBA" id="ARBA00022692"/>
    </source>
</evidence>
<feature type="transmembrane region" description="Helical" evidence="7">
    <location>
        <begin position="295"/>
        <end position="316"/>
    </location>
</feature>
<dbReference type="Pfam" id="PF08449">
    <property type="entry name" value="UAA"/>
    <property type="match status" value="1"/>
</dbReference>
<evidence type="ECO:0000256" key="6">
    <source>
        <dbReference type="ARBA" id="ARBA00023136"/>
    </source>
</evidence>
<evidence type="ECO:0000313" key="9">
    <source>
        <dbReference type="Proteomes" id="UP001642464"/>
    </source>
</evidence>
<dbReference type="SUPFAM" id="SSF103481">
    <property type="entry name" value="Multidrug resistance efflux transporter EmrE"/>
    <property type="match status" value="2"/>
</dbReference>
<feature type="transmembrane region" description="Helical" evidence="7">
    <location>
        <begin position="268"/>
        <end position="289"/>
    </location>
</feature>
<feature type="transmembrane region" description="Helical" evidence="7">
    <location>
        <begin position="70"/>
        <end position="88"/>
    </location>
</feature>
<feature type="transmembrane region" description="Helical" evidence="7">
    <location>
        <begin position="39"/>
        <end position="64"/>
    </location>
</feature>
<feature type="non-terminal residue" evidence="8">
    <location>
        <position position="1"/>
    </location>
</feature>
<sequence>ELITSRDAGAGGLVTLCQFAFVAAQGLVSNAGKQRQIPLWFHMVVTGIFFASSLVNNMALNFGISMPVHMVFRSSSLAANLILGWAFFGKRYQPEQLQGVALVTVGIVATTIADALEKSGSTLLQGCCGAPIEQDSPHLAQDAQTNSFERWLLGLAMLTAALFAISGLGQLQEWAYRKWGPASDELKFYSHALALPYFVAFQYESIGARAEVWAHSETVADALPWLALWCPPQVLHIPVLWLFLLGNVLTQAVCISGVYRLTAVSSTLTCTMTITLRKFLSIILSVLYFRNPFSPLHWIGTMCVFAGAALYSGLLTTQAWKPSKPKTE</sequence>
<feature type="transmembrane region" description="Helical" evidence="7">
    <location>
        <begin position="151"/>
        <end position="171"/>
    </location>
</feature>
<protein>
    <submittedName>
        <fullName evidence="8">UDP-xylose and UDP-N-acetylglucosamine transporter (Solute carrier family 35 member B4)</fullName>
    </submittedName>
</protein>
<keyword evidence="3" id="KW-0762">Sugar transport</keyword>
<feature type="transmembrane region" description="Helical" evidence="7">
    <location>
        <begin position="239"/>
        <end position="261"/>
    </location>
</feature>
<dbReference type="InterPro" id="IPR037185">
    <property type="entry name" value="EmrE-like"/>
</dbReference>
<proteinExistence type="predicted"/>
<keyword evidence="2" id="KW-0813">Transport</keyword>
<dbReference type="PANTHER" id="PTHR10778:SF4">
    <property type="entry name" value="NUCLEOTIDE SUGAR TRANSPORTER SLC35B4"/>
    <property type="match status" value="1"/>
</dbReference>
<evidence type="ECO:0000313" key="8">
    <source>
        <dbReference type="EMBL" id="CAK9099121.1"/>
    </source>
</evidence>
<name>A0ABP0REV3_9DINO</name>
<dbReference type="Proteomes" id="UP001642464">
    <property type="component" value="Unassembled WGS sequence"/>
</dbReference>
<evidence type="ECO:0000256" key="2">
    <source>
        <dbReference type="ARBA" id="ARBA00022448"/>
    </source>
</evidence>
<gene>
    <name evidence="8" type="ORF">SCF082_LOCUS46433</name>
</gene>
<reference evidence="8 9" key="1">
    <citation type="submission" date="2024-02" db="EMBL/GenBank/DDBJ databases">
        <authorList>
            <person name="Chen Y."/>
            <person name="Shah S."/>
            <person name="Dougan E. K."/>
            <person name="Thang M."/>
            <person name="Chan C."/>
        </authorList>
    </citation>
    <scope>NUCLEOTIDE SEQUENCE [LARGE SCALE GENOMIC DNA]</scope>
</reference>
<keyword evidence="5 7" id="KW-1133">Transmembrane helix</keyword>
<dbReference type="InterPro" id="IPR013657">
    <property type="entry name" value="SCL35B1-4/HUT1"/>
</dbReference>